<dbReference type="GO" id="GO:0008936">
    <property type="term" value="F:nicotinamidase activity"/>
    <property type="evidence" value="ECO:0007669"/>
    <property type="project" value="UniProtKB-EC"/>
</dbReference>
<evidence type="ECO:0000256" key="2">
    <source>
        <dbReference type="ARBA" id="ARBA00022642"/>
    </source>
</evidence>
<dbReference type="KEGG" id="bliq:INP51_05485"/>
<dbReference type="GO" id="GO:0019363">
    <property type="term" value="P:pyridine nucleotide biosynthetic process"/>
    <property type="evidence" value="ECO:0007669"/>
    <property type="project" value="UniProtKB-KW"/>
</dbReference>
<dbReference type="InterPro" id="IPR000868">
    <property type="entry name" value="Isochorismatase-like_dom"/>
</dbReference>
<dbReference type="Pfam" id="PF00857">
    <property type="entry name" value="Isochorismatase"/>
    <property type="match status" value="1"/>
</dbReference>
<gene>
    <name evidence="9" type="ORF">INP51_05485</name>
</gene>
<evidence type="ECO:0000256" key="7">
    <source>
        <dbReference type="ARBA" id="ARBA00043224"/>
    </source>
</evidence>
<reference evidence="9 10" key="1">
    <citation type="submission" date="2020-10" db="EMBL/GenBank/DDBJ databases">
        <title>Blautia liquoris sp.nov., isolated from the mud in a fermentation cellar used for the production of Chinese strong-flavoured liquor.</title>
        <authorList>
            <person name="Lu L."/>
        </authorList>
    </citation>
    <scope>NUCLEOTIDE SEQUENCE [LARGE SCALE GENOMIC DNA]</scope>
    <source>
        <strain evidence="9 10">LZLJ-3</strain>
    </source>
</reference>
<evidence type="ECO:0000256" key="4">
    <source>
        <dbReference type="ARBA" id="ARBA00022801"/>
    </source>
</evidence>
<dbReference type="PANTHER" id="PTHR11080">
    <property type="entry name" value="PYRAZINAMIDASE/NICOTINAMIDASE"/>
    <property type="match status" value="1"/>
</dbReference>
<keyword evidence="2" id="KW-0662">Pyridine nucleotide biosynthesis</keyword>
<comment type="similarity">
    <text evidence="1">Belongs to the isochorismatase family.</text>
</comment>
<dbReference type="EMBL" id="CP063304">
    <property type="protein sequence ID" value="QOV20399.1"/>
    <property type="molecule type" value="Genomic_DNA"/>
</dbReference>
<dbReference type="GO" id="GO:0046872">
    <property type="term" value="F:metal ion binding"/>
    <property type="evidence" value="ECO:0007669"/>
    <property type="project" value="UniProtKB-KW"/>
</dbReference>
<evidence type="ECO:0000313" key="10">
    <source>
        <dbReference type="Proteomes" id="UP000593601"/>
    </source>
</evidence>
<evidence type="ECO:0000259" key="8">
    <source>
        <dbReference type="Pfam" id="PF00857"/>
    </source>
</evidence>
<comment type="pathway">
    <text evidence="5">Cofactor biosynthesis; nicotinate biosynthesis; nicotinate from nicotinamide: step 1/1.</text>
</comment>
<dbReference type="SUPFAM" id="SSF52499">
    <property type="entry name" value="Isochorismatase-like hydrolases"/>
    <property type="match status" value="1"/>
</dbReference>
<keyword evidence="4 9" id="KW-0378">Hydrolase</keyword>
<dbReference type="EC" id="3.5.1.19" evidence="6"/>
<protein>
    <recommendedName>
        <fullName evidence="6">nicotinamidase</fullName>
        <ecNumber evidence="6">3.5.1.19</ecNumber>
    </recommendedName>
    <alternativeName>
        <fullName evidence="7">Nicotinamide deamidase</fullName>
    </alternativeName>
</protein>
<keyword evidence="10" id="KW-1185">Reference proteome</keyword>
<dbReference type="CDD" id="cd00431">
    <property type="entry name" value="cysteine_hydrolases"/>
    <property type="match status" value="1"/>
</dbReference>
<name>A0A7M2RJG4_9FIRM</name>
<evidence type="ECO:0000256" key="5">
    <source>
        <dbReference type="ARBA" id="ARBA00037900"/>
    </source>
</evidence>
<dbReference type="RefSeq" id="WP_193736719.1">
    <property type="nucleotide sequence ID" value="NZ_CP063304.1"/>
</dbReference>
<dbReference type="PANTHER" id="PTHR11080:SF2">
    <property type="entry name" value="LD05707P"/>
    <property type="match status" value="1"/>
</dbReference>
<evidence type="ECO:0000313" key="9">
    <source>
        <dbReference type="EMBL" id="QOV20399.1"/>
    </source>
</evidence>
<sequence length="174" mass="19379">MSKCLIVVDYQNDFVSGSLGFEGAELLDARIAEKIKQYRASGDTVMFTFDTHTDDYLNTQEGENLPVPHCIKGTKGHEFYGETAKLIRDTDKCFYKPGFGSDELYEYLKDIPFDSIELVGLVTNICIISNVVLAKTAQPETPIIVDSTCIGCSDPKLNEETLHVMRGLQVKVID</sequence>
<organism evidence="9 10">
    <name type="scientific">Blautia liquoris</name>
    <dbReference type="NCBI Taxonomy" id="2779518"/>
    <lineage>
        <taxon>Bacteria</taxon>
        <taxon>Bacillati</taxon>
        <taxon>Bacillota</taxon>
        <taxon>Clostridia</taxon>
        <taxon>Lachnospirales</taxon>
        <taxon>Lachnospiraceae</taxon>
        <taxon>Blautia</taxon>
    </lineage>
</organism>
<keyword evidence="3" id="KW-0479">Metal-binding</keyword>
<evidence type="ECO:0000256" key="3">
    <source>
        <dbReference type="ARBA" id="ARBA00022723"/>
    </source>
</evidence>
<dbReference type="InterPro" id="IPR036380">
    <property type="entry name" value="Isochorismatase-like_sf"/>
</dbReference>
<evidence type="ECO:0000256" key="6">
    <source>
        <dbReference type="ARBA" id="ARBA00039017"/>
    </source>
</evidence>
<dbReference type="InterPro" id="IPR052347">
    <property type="entry name" value="Isochorismatase_Nicotinamidase"/>
</dbReference>
<dbReference type="AlphaFoldDB" id="A0A7M2RJG4"/>
<feature type="domain" description="Isochorismatase-like" evidence="8">
    <location>
        <begin position="4"/>
        <end position="173"/>
    </location>
</feature>
<evidence type="ECO:0000256" key="1">
    <source>
        <dbReference type="ARBA" id="ARBA00006336"/>
    </source>
</evidence>
<dbReference type="Gene3D" id="3.40.50.850">
    <property type="entry name" value="Isochorismatase-like"/>
    <property type="match status" value="1"/>
</dbReference>
<proteinExistence type="inferred from homology"/>
<dbReference type="Proteomes" id="UP000593601">
    <property type="component" value="Chromosome"/>
</dbReference>
<accession>A0A7M2RJG4</accession>